<protein>
    <submittedName>
        <fullName evidence="1">Uncharacterized protein</fullName>
    </submittedName>
</protein>
<dbReference type="RefSeq" id="WP_188854724.1">
    <property type="nucleotide sequence ID" value="NZ_BMJJ01000014.1"/>
</dbReference>
<evidence type="ECO:0000313" key="2">
    <source>
        <dbReference type="Proteomes" id="UP000613160"/>
    </source>
</evidence>
<accession>A0A916YAH4</accession>
<proteinExistence type="predicted"/>
<name>A0A916YAH4_9HYPH</name>
<dbReference type="Proteomes" id="UP000613160">
    <property type="component" value="Unassembled WGS sequence"/>
</dbReference>
<comment type="caution">
    <text evidence="1">The sequence shown here is derived from an EMBL/GenBank/DDBJ whole genome shotgun (WGS) entry which is preliminary data.</text>
</comment>
<sequence length="66" mass="7193">MAHTPGLRKTETGEAIVRIEDGDGTNRTLAEAKIVGGRVEQDAFRLAQVGSRFPALREISTADQQR</sequence>
<evidence type="ECO:0000313" key="1">
    <source>
        <dbReference type="EMBL" id="GGD37339.1"/>
    </source>
</evidence>
<organism evidence="1 2">
    <name type="scientific">Aureimonas glaciei</name>
    <dbReference type="NCBI Taxonomy" id="1776957"/>
    <lineage>
        <taxon>Bacteria</taxon>
        <taxon>Pseudomonadati</taxon>
        <taxon>Pseudomonadota</taxon>
        <taxon>Alphaproteobacteria</taxon>
        <taxon>Hyphomicrobiales</taxon>
        <taxon>Aurantimonadaceae</taxon>
        <taxon>Aureimonas</taxon>
    </lineage>
</organism>
<dbReference type="EMBL" id="BMJJ01000014">
    <property type="protein sequence ID" value="GGD37339.1"/>
    <property type="molecule type" value="Genomic_DNA"/>
</dbReference>
<keyword evidence="2" id="KW-1185">Reference proteome</keyword>
<gene>
    <name evidence="1" type="ORF">GCM10011335_45200</name>
</gene>
<reference evidence="1" key="2">
    <citation type="submission" date="2020-09" db="EMBL/GenBank/DDBJ databases">
        <authorList>
            <person name="Sun Q."/>
            <person name="Zhou Y."/>
        </authorList>
    </citation>
    <scope>NUCLEOTIDE SEQUENCE</scope>
    <source>
        <strain evidence="1">CGMCC 1.15493</strain>
    </source>
</reference>
<dbReference type="AlphaFoldDB" id="A0A916YAH4"/>
<reference evidence="1" key="1">
    <citation type="journal article" date="2014" name="Int. J. Syst. Evol. Microbiol.">
        <title>Complete genome sequence of Corynebacterium casei LMG S-19264T (=DSM 44701T), isolated from a smear-ripened cheese.</title>
        <authorList>
            <consortium name="US DOE Joint Genome Institute (JGI-PGF)"/>
            <person name="Walter F."/>
            <person name="Albersmeier A."/>
            <person name="Kalinowski J."/>
            <person name="Ruckert C."/>
        </authorList>
    </citation>
    <scope>NUCLEOTIDE SEQUENCE</scope>
    <source>
        <strain evidence="1">CGMCC 1.15493</strain>
    </source>
</reference>